<keyword evidence="7" id="KW-0812">Transmembrane</keyword>
<feature type="compositionally biased region" description="Polar residues" evidence="6">
    <location>
        <begin position="50"/>
        <end position="62"/>
    </location>
</feature>
<evidence type="ECO:0000259" key="8">
    <source>
        <dbReference type="PROSITE" id="PS50004"/>
    </source>
</evidence>
<dbReference type="CDD" id="cd21678">
    <property type="entry name" value="SMP_TCB"/>
    <property type="match status" value="1"/>
</dbReference>
<dbReference type="InterPro" id="IPR000008">
    <property type="entry name" value="C2_dom"/>
</dbReference>
<dbReference type="PANTHER" id="PTHR46980">
    <property type="entry name" value="TRICALBIN-1-RELATED"/>
    <property type="match status" value="1"/>
</dbReference>
<dbReference type="InterPro" id="IPR035892">
    <property type="entry name" value="C2_domain_sf"/>
</dbReference>
<dbReference type="GO" id="GO:0008289">
    <property type="term" value="F:lipid binding"/>
    <property type="evidence" value="ECO:0007669"/>
    <property type="project" value="UniProtKB-KW"/>
</dbReference>
<dbReference type="GO" id="GO:0016020">
    <property type="term" value="C:membrane"/>
    <property type="evidence" value="ECO:0007669"/>
    <property type="project" value="UniProtKB-SubCell"/>
</dbReference>
<dbReference type="PROSITE" id="PS50004">
    <property type="entry name" value="C2"/>
    <property type="match status" value="1"/>
</dbReference>
<keyword evidence="3" id="KW-0445">Lipid transport</keyword>
<accession>A0A8H7BZ94</accession>
<evidence type="ECO:0000256" key="4">
    <source>
        <dbReference type="ARBA" id="ARBA00023121"/>
    </source>
</evidence>
<keyword evidence="5 7" id="KW-0472">Membrane</keyword>
<keyword evidence="11" id="KW-1185">Reference proteome</keyword>
<proteinExistence type="predicted"/>
<name>A0A8H7BZ94_9FUNG</name>
<evidence type="ECO:0000313" key="11">
    <source>
        <dbReference type="Proteomes" id="UP000605846"/>
    </source>
</evidence>
<dbReference type="OrthoDB" id="1029639at2759"/>
<dbReference type="InterPro" id="IPR052455">
    <property type="entry name" value="Tricalbin_domain"/>
</dbReference>
<dbReference type="Proteomes" id="UP000605846">
    <property type="component" value="Unassembled WGS sequence"/>
</dbReference>
<dbReference type="SMART" id="SM00239">
    <property type="entry name" value="C2"/>
    <property type="match status" value="1"/>
</dbReference>
<comment type="subcellular location">
    <subcellularLocation>
        <location evidence="1">Membrane</location>
    </subcellularLocation>
</comment>
<protein>
    <recommendedName>
        <fullName evidence="12">C2 domain-containing protein</fullName>
    </recommendedName>
</protein>
<dbReference type="SUPFAM" id="SSF49562">
    <property type="entry name" value="C2 domain (Calcium/lipid-binding domain, CaLB)"/>
    <property type="match status" value="1"/>
</dbReference>
<reference evidence="10" key="1">
    <citation type="submission" date="2020-01" db="EMBL/GenBank/DDBJ databases">
        <title>Genome Sequencing of Three Apophysomyces-Like Fungal Strains Confirms a Novel Fungal Genus in the Mucoromycota with divergent Burkholderia-like Endosymbiotic Bacteria.</title>
        <authorList>
            <person name="Stajich J.E."/>
            <person name="Macias A.M."/>
            <person name="Carter-House D."/>
            <person name="Lovett B."/>
            <person name="Kasson L.R."/>
            <person name="Berry K."/>
            <person name="Grigoriev I."/>
            <person name="Chang Y."/>
            <person name="Spatafora J."/>
            <person name="Kasson M.T."/>
        </authorList>
    </citation>
    <scope>NUCLEOTIDE SEQUENCE</scope>
    <source>
        <strain evidence="10">NRRL A-21654</strain>
    </source>
</reference>
<feature type="transmembrane region" description="Helical" evidence="7">
    <location>
        <begin position="154"/>
        <end position="171"/>
    </location>
</feature>
<feature type="region of interest" description="Disordered" evidence="6">
    <location>
        <begin position="1"/>
        <end position="63"/>
    </location>
</feature>
<feature type="domain" description="SMP-LTD" evidence="9">
    <location>
        <begin position="196"/>
        <end position="401"/>
    </location>
</feature>
<evidence type="ECO:0000256" key="6">
    <source>
        <dbReference type="SAM" id="MobiDB-lite"/>
    </source>
</evidence>
<evidence type="ECO:0000259" key="9">
    <source>
        <dbReference type="PROSITE" id="PS51847"/>
    </source>
</evidence>
<evidence type="ECO:0000256" key="5">
    <source>
        <dbReference type="ARBA" id="ARBA00023136"/>
    </source>
</evidence>
<dbReference type="Gene3D" id="2.60.40.150">
    <property type="entry name" value="C2 domain"/>
    <property type="match status" value="1"/>
</dbReference>
<evidence type="ECO:0008006" key="12">
    <source>
        <dbReference type="Google" id="ProtNLM"/>
    </source>
</evidence>
<evidence type="ECO:0000256" key="7">
    <source>
        <dbReference type="SAM" id="Phobius"/>
    </source>
</evidence>
<sequence>MTEPSTPIPISSNTLVTSSKDTQINPKLTSNDKPNGQETEKTKIKPGVTAEQSPSLPGSYSESNKHGLPDWYKVGWTSFSQLPNPGDEASMEQLSQQLGTDALTELYKGSHVRHMEDLIGQFLNEAYYGEWYHNTAVLLFTVVFTWLITRLGGGLMGCFVVCAFLATYYQTSIRRLRRNVRDDVQRELMSNKLETDIESAGWINHFLSRFWLIYEPVLSAQIIGTADAILIESTPSFLDSIRLSTFTLGTKAPRIDGIKTYPRTEPNVVCMDWKLSFIPNDVLDLSQRDLQSKVNPKIVLTIRVGKGMLGAGMPVLLEDIAFSGTLRLKFRLFNEFPHVKTVEASFLEKPHFDYSLKPVGGETFGFDINNIPGLQTFVQEQVHATLGPMMYAPNVYTVDVAGIMAGTIADLDSANGVLALTIYSGSNLKGSDMFGTLDPYVTFHIGDVRNPELGRTSAHEDTSNPKWDETHFLLINNLNDKLCLQLMDRNTGRKDSDVGLAVFELKELSDSNNVLEGL</sequence>
<dbReference type="EMBL" id="JABAYA010000006">
    <property type="protein sequence ID" value="KAF7731921.1"/>
    <property type="molecule type" value="Genomic_DNA"/>
</dbReference>
<comment type="caution">
    <text evidence="10">The sequence shown here is derived from an EMBL/GenBank/DDBJ whole genome shotgun (WGS) entry which is preliminary data.</text>
</comment>
<keyword evidence="4" id="KW-0446">Lipid-binding</keyword>
<dbReference type="PROSITE" id="PS51847">
    <property type="entry name" value="SMP"/>
    <property type="match status" value="1"/>
</dbReference>
<keyword evidence="7" id="KW-1133">Transmembrane helix</keyword>
<evidence type="ECO:0000313" key="10">
    <source>
        <dbReference type="EMBL" id="KAF7731921.1"/>
    </source>
</evidence>
<feature type="compositionally biased region" description="Polar residues" evidence="6">
    <location>
        <begin position="1"/>
        <end position="37"/>
    </location>
</feature>
<evidence type="ECO:0000256" key="2">
    <source>
        <dbReference type="ARBA" id="ARBA00022448"/>
    </source>
</evidence>
<dbReference type="PANTHER" id="PTHR46980:SF2">
    <property type="entry name" value="TRICALBIN-1-RELATED"/>
    <property type="match status" value="1"/>
</dbReference>
<organism evidence="10 11">
    <name type="scientific">Apophysomyces ossiformis</name>
    <dbReference type="NCBI Taxonomy" id="679940"/>
    <lineage>
        <taxon>Eukaryota</taxon>
        <taxon>Fungi</taxon>
        <taxon>Fungi incertae sedis</taxon>
        <taxon>Mucoromycota</taxon>
        <taxon>Mucoromycotina</taxon>
        <taxon>Mucoromycetes</taxon>
        <taxon>Mucorales</taxon>
        <taxon>Mucorineae</taxon>
        <taxon>Mucoraceae</taxon>
        <taxon>Apophysomyces</taxon>
    </lineage>
</organism>
<gene>
    <name evidence="10" type="ORF">EC973_007752</name>
</gene>
<dbReference type="InterPro" id="IPR031468">
    <property type="entry name" value="SMP_LBD"/>
</dbReference>
<dbReference type="GO" id="GO:0006869">
    <property type="term" value="P:lipid transport"/>
    <property type="evidence" value="ECO:0007669"/>
    <property type="project" value="UniProtKB-KW"/>
</dbReference>
<dbReference type="AlphaFoldDB" id="A0A8H7BZ94"/>
<keyword evidence="2" id="KW-0813">Transport</keyword>
<evidence type="ECO:0000256" key="1">
    <source>
        <dbReference type="ARBA" id="ARBA00004370"/>
    </source>
</evidence>
<evidence type="ECO:0000256" key="3">
    <source>
        <dbReference type="ARBA" id="ARBA00023055"/>
    </source>
</evidence>
<dbReference type="Pfam" id="PF25669">
    <property type="entry name" value="SMP_MUG190-like"/>
    <property type="match status" value="1"/>
</dbReference>
<feature type="domain" description="C2" evidence="8">
    <location>
        <begin position="399"/>
        <end position="518"/>
    </location>
</feature>
<dbReference type="Pfam" id="PF00168">
    <property type="entry name" value="C2"/>
    <property type="match status" value="1"/>
</dbReference>